<dbReference type="InterPro" id="IPR013320">
    <property type="entry name" value="ConA-like_dom_sf"/>
</dbReference>
<keyword evidence="1 2" id="KW-1015">Disulfide bond</keyword>
<protein>
    <submittedName>
        <fullName evidence="6">Uncharacterized protein</fullName>
    </submittedName>
</protein>
<dbReference type="Proteomes" id="UP001469553">
    <property type="component" value="Unassembled WGS sequence"/>
</dbReference>
<feature type="non-terminal residue" evidence="6">
    <location>
        <position position="421"/>
    </location>
</feature>
<feature type="region of interest" description="Disordered" evidence="3">
    <location>
        <begin position="79"/>
        <end position="104"/>
    </location>
</feature>
<feature type="region of interest" description="Disordered" evidence="3">
    <location>
        <begin position="32"/>
        <end position="59"/>
    </location>
</feature>
<dbReference type="SMART" id="SM00282">
    <property type="entry name" value="LamG"/>
    <property type="match status" value="1"/>
</dbReference>
<feature type="compositionally biased region" description="Polar residues" evidence="3">
    <location>
        <begin position="33"/>
        <end position="59"/>
    </location>
</feature>
<comment type="caution">
    <text evidence="2">Lacks conserved residue(s) required for the propagation of feature annotation.</text>
</comment>
<dbReference type="PROSITE" id="PS50026">
    <property type="entry name" value="EGF_3"/>
    <property type="match status" value="1"/>
</dbReference>
<dbReference type="Gene3D" id="2.10.25.10">
    <property type="entry name" value="Laminin"/>
    <property type="match status" value="1"/>
</dbReference>
<comment type="caution">
    <text evidence="6">The sequence shown here is derived from an EMBL/GenBank/DDBJ whole genome shotgun (WGS) entry which is preliminary data.</text>
</comment>
<dbReference type="InterPro" id="IPR000742">
    <property type="entry name" value="EGF"/>
</dbReference>
<dbReference type="PANTHER" id="PTHR15036:SF49">
    <property type="entry name" value="AXOTACTIN"/>
    <property type="match status" value="1"/>
</dbReference>
<keyword evidence="2" id="KW-0245">EGF-like domain</keyword>
<dbReference type="SUPFAM" id="SSF49899">
    <property type="entry name" value="Concanavalin A-like lectins/glucanases"/>
    <property type="match status" value="2"/>
</dbReference>
<feature type="domain" description="Laminin G" evidence="4">
    <location>
        <begin position="121"/>
        <end position="322"/>
    </location>
</feature>
<dbReference type="PROSITE" id="PS01186">
    <property type="entry name" value="EGF_2"/>
    <property type="match status" value="1"/>
</dbReference>
<name>A0ABV0ZU55_9TELE</name>
<proteinExistence type="predicted"/>
<accession>A0ABV0ZU55</accession>
<dbReference type="InterPro" id="IPR050372">
    <property type="entry name" value="Neurexin-related_CASP"/>
</dbReference>
<gene>
    <name evidence="6" type="ORF">AMECASPLE_002070</name>
</gene>
<evidence type="ECO:0000313" key="6">
    <source>
        <dbReference type="EMBL" id="MEQ2309779.1"/>
    </source>
</evidence>
<dbReference type="PROSITE" id="PS00022">
    <property type="entry name" value="EGF_1"/>
    <property type="match status" value="1"/>
</dbReference>
<feature type="compositionally biased region" description="Polar residues" evidence="3">
    <location>
        <begin position="84"/>
        <end position="99"/>
    </location>
</feature>
<organism evidence="6 7">
    <name type="scientific">Ameca splendens</name>
    <dbReference type="NCBI Taxonomy" id="208324"/>
    <lineage>
        <taxon>Eukaryota</taxon>
        <taxon>Metazoa</taxon>
        <taxon>Chordata</taxon>
        <taxon>Craniata</taxon>
        <taxon>Vertebrata</taxon>
        <taxon>Euteleostomi</taxon>
        <taxon>Actinopterygii</taxon>
        <taxon>Neopterygii</taxon>
        <taxon>Teleostei</taxon>
        <taxon>Neoteleostei</taxon>
        <taxon>Acanthomorphata</taxon>
        <taxon>Ovalentaria</taxon>
        <taxon>Atherinomorphae</taxon>
        <taxon>Cyprinodontiformes</taxon>
        <taxon>Goodeidae</taxon>
        <taxon>Ameca</taxon>
    </lineage>
</organism>
<dbReference type="CDD" id="cd00110">
    <property type="entry name" value="LamG"/>
    <property type="match status" value="1"/>
</dbReference>
<evidence type="ECO:0000313" key="7">
    <source>
        <dbReference type="Proteomes" id="UP001469553"/>
    </source>
</evidence>
<evidence type="ECO:0000256" key="3">
    <source>
        <dbReference type="SAM" id="MobiDB-lite"/>
    </source>
</evidence>
<dbReference type="Pfam" id="PF02210">
    <property type="entry name" value="Laminin_G_2"/>
    <property type="match status" value="1"/>
</dbReference>
<feature type="disulfide bond" evidence="2">
    <location>
        <begin position="354"/>
        <end position="363"/>
    </location>
</feature>
<feature type="domain" description="EGF-like" evidence="5">
    <location>
        <begin position="325"/>
        <end position="364"/>
    </location>
</feature>
<dbReference type="Gene3D" id="2.60.120.200">
    <property type="match status" value="1"/>
</dbReference>
<evidence type="ECO:0000259" key="5">
    <source>
        <dbReference type="PROSITE" id="PS50026"/>
    </source>
</evidence>
<dbReference type="PROSITE" id="PS50025">
    <property type="entry name" value="LAM_G_DOMAIN"/>
    <property type="match status" value="1"/>
</dbReference>
<sequence>MPNHPRTDGADPTERPVPHFPLARHWIAATTRPAKQQNMPHTNTELANKPHPTQNGRPTPMQTPASIGTCTPIWANKPNPSVPARQSSRPCNTTLSTAMSKGKTPAQCQCPAQFEGPECQQNKHSFHGNGYAWFPPMMPCFESHVSLEFITDVADGLLLYSGPLAQLQAWDQEDFMAIELIDGTPTLKVNHGSGTLVLQLPGNINGADRRWHRLDVRSNSKEVRFTLDRCSGATVMEREGLGSWLTTEDHSSCEVMGVTPNTDRHLNMSQVLQLGGVNEDIPYIYPQLQHKHFTGCIRNLIVDSKLYDLGSPADWQSSSPGCLTTDSSCVNMGYPSCGSRGRCHGEWGSFSCQCVAGYTGHQCEEEVPEYSFDGHSHVHYQLASMLPPRRTWIQVLIRTRKHSSVIVSLVSRDQSEYLRLE</sequence>
<keyword evidence="7" id="KW-1185">Reference proteome</keyword>
<evidence type="ECO:0000259" key="4">
    <source>
        <dbReference type="PROSITE" id="PS50025"/>
    </source>
</evidence>
<reference evidence="6 7" key="1">
    <citation type="submission" date="2021-06" db="EMBL/GenBank/DDBJ databases">
        <authorList>
            <person name="Palmer J.M."/>
        </authorList>
    </citation>
    <scope>NUCLEOTIDE SEQUENCE [LARGE SCALE GENOMIC DNA]</scope>
    <source>
        <strain evidence="6 7">AS_MEX2019</strain>
        <tissue evidence="6">Muscle</tissue>
    </source>
</reference>
<dbReference type="PANTHER" id="PTHR15036">
    <property type="entry name" value="PIKACHURIN-LIKE PROTEIN"/>
    <property type="match status" value="1"/>
</dbReference>
<evidence type="ECO:0000256" key="2">
    <source>
        <dbReference type="PROSITE-ProRule" id="PRU00076"/>
    </source>
</evidence>
<dbReference type="EMBL" id="JAHRIP010075308">
    <property type="protein sequence ID" value="MEQ2309779.1"/>
    <property type="molecule type" value="Genomic_DNA"/>
</dbReference>
<dbReference type="CDD" id="cd00054">
    <property type="entry name" value="EGF_CA"/>
    <property type="match status" value="1"/>
</dbReference>
<dbReference type="InterPro" id="IPR001791">
    <property type="entry name" value="Laminin_G"/>
</dbReference>
<evidence type="ECO:0000256" key="1">
    <source>
        <dbReference type="ARBA" id="ARBA00023157"/>
    </source>
</evidence>